<dbReference type="CDD" id="cd08792">
    <property type="entry name" value="DED_Caspase_8_10_r1"/>
    <property type="match status" value="1"/>
</dbReference>
<keyword evidence="4" id="KW-0963">Cytoplasm</keyword>
<dbReference type="PANTHER" id="PTHR48169">
    <property type="entry name" value="DED DOMAIN-CONTAINING PROTEIN"/>
    <property type="match status" value="1"/>
</dbReference>
<dbReference type="InterPro" id="IPR011600">
    <property type="entry name" value="Pept_C14_caspase"/>
</dbReference>
<keyword evidence="12" id="KW-0539">Nucleus</keyword>
<evidence type="ECO:0000256" key="17">
    <source>
        <dbReference type="RuleBase" id="RU003971"/>
    </source>
</evidence>
<evidence type="ECO:0000256" key="8">
    <source>
        <dbReference type="ARBA" id="ARBA00022737"/>
    </source>
</evidence>
<evidence type="ECO:0000259" key="19">
    <source>
        <dbReference type="PROSITE" id="PS50168"/>
    </source>
</evidence>
<keyword evidence="5" id="KW-0597">Phosphoprotein</keyword>
<evidence type="ECO:0000256" key="18">
    <source>
        <dbReference type="SAM" id="MobiDB-lite"/>
    </source>
</evidence>
<feature type="domain" description="DED" evidence="19">
    <location>
        <begin position="2"/>
        <end position="78"/>
    </location>
</feature>
<comment type="similarity">
    <text evidence="3 17">Belongs to the peptidase C14A family.</text>
</comment>
<accession>A0A8K1YI03</accession>
<reference evidence="22" key="1">
    <citation type="submission" date="2021-09" db="EMBL/GenBank/DDBJ databases">
        <authorList>
            <person name="Gao Q."/>
            <person name="Yuan S."/>
        </authorList>
    </citation>
    <scope>NUCLEOTIDE SEQUENCE</scope>
</reference>
<dbReference type="SMART" id="SM00115">
    <property type="entry name" value="CASc"/>
    <property type="match status" value="1"/>
</dbReference>
<dbReference type="InterPro" id="IPR011029">
    <property type="entry name" value="DEATH-like_dom_sf"/>
</dbReference>
<evidence type="ECO:0000256" key="5">
    <source>
        <dbReference type="ARBA" id="ARBA00022553"/>
    </source>
</evidence>
<dbReference type="CDD" id="cd08334">
    <property type="entry name" value="DED_Caspase_8_10_r2"/>
    <property type="match status" value="1"/>
</dbReference>
<dbReference type="SUPFAM" id="SSF47986">
    <property type="entry name" value="DEATH domain"/>
    <property type="match status" value="2"/>
</dbReference>
<dbReference type="GO" id="GO:0006915">
    <property type="term" value="P:apoptotic process"/>
    <property type="evidence" value="ECO:0007669"/>
    <property type="project" value="UniProtKB-KW"/>
</dbReference>
<evidence type="ECO:0000259" key="20">
    <source>
        <dbReference type="PROSITE" id="PS50207"/>
    </source>
</evidence>
<evidence type="ECO:0000256" key="6">
    <source>
        <dbReference type="ARBA" id="ARBA00022670"/>
    </source>
</evidence>
<organism evidence="22">
    <name type="scientific">Lateolabrax maculatus</name>
    <name type="common">Spotted sea bass</name>
    <dbReference type="NCBI Taxonomy" id="315492"/>
    <lineage>
        <taxon>Eukaryota</taxon>
        <taxon>Metazoa</taxon>
        <taxon>Chordata</taxon>
        <taxon>Craniata</taxon>
        <taxon>Vertebrata</taxon>
        <taxon>Euteleostomi</taxon>
        <taxon>Actinopterygii</taxon>
        <taxon>Neopterygii</taxon>
        <taxon>Teleostei</taxon>
        <taxon>Neoteleostei</taxon>
        <taxon>Acanthomorphata</taxon>
        <taxon>Eupercaria</taxon>
        <taxon>Acropomatiformes</taxon>
        <taxon>Lateolabracidae</taxon>
        <taxon>Lateolabrax</taxon>
    </lineage>
</organism>
<dbReference type="GO" id="GO:0005737">
    <property type="term" value="C:cytoplasm"/>
    <property type="evidence" value="ECO:0007669"/>
    <property type="project" value="UniProtKB-SubCell"/>
</dbReference>
<sequence>MMDRLKLSRIDEELVSSEVAALCFLCGEVVNRKRLEGIKDAKALFLRLEEKGLLEDSVFLSQLLHIIRRADLLSLLETDSRRPEETDANPILSNYRVMLYKLYEDMTNEHFEKMKFLLHSKLGRRQVEACNTALDVFAEMEKNGFLSNTNLDELHKVMLELDQQLASLIKEYMQGFSGVTQPHLQTRLSPHVSMDYQRVNSTPQSPEPQPILPISETRQSMGGESVYCDAEPKIKASSLLDEKEYYALIHNPRGLCVVINNEEFRGTGLRNRGGTQEDEKVLNAVFSQLGFTVVVHNNLTAEAMRHEIQQLGTRNFMADDALVVCVLSHGEKGCVFGTDELKVSLREVTQPFTSSRAPTLAGKPKLFFIQACQGSAYQEGAVPCPPRPRQEDGDRRSRLEEDAGPVHGETVPTDADFLLGMATVPECKSFRNTSTGSIYIQELCEQLMRSARSSENDDILSVLTRVNREVSKGEYLSHKQMPEPKYTLTKKLVLKCV</sequence>
<evidence type="ECO:0000256" key="15">
    <source>
        <dbReference type="ARBA" id="ARBA00068172"/>
    </source>
</evidence>
<feature type="compositionally biased region" description="Basic and acidic residues" evidence="18">
    <location>
        <begin position="388"/>
        <end position="401"/>
    </location>
</feature>
<dbReference type="GO" id="GO:0005634">
    <property type="term" value="C:nucleus"/>
    <property type="evidence" value="ECO:0007669"/>
    <property type="project" value="UniProtKB-SubCell"/>
</dbReference>
<dbReference type="InterPro" id="IPR001875">
    <property type="entry name" value="DED_dom"/>
</dbReference>
<evidence type="ECO:0000256" key="9">
    <source>
        <dbReference type="ARBA" id="ARBA00022801"/>
    </source>
</evidence>
<feature type="domain" description="Caspase family p10" evidence="20">
    <location>
        <begin position="411"/>
        <end position="494"/>
    </location>
</feature>
<keyword evidence="6" id="KW-0645">Protease</keyword>
<evidence type="ECO:0000259" key="21">
    <source>
        <dbReference type="PROSITE" id="PS50208"/>
    </source>
</evidence>
<dbReference type="PROSITE" id="PS50168">
    <property type="entry name" value="DED"/>
    <property type="match status" value="2"/>
</dbReference>
<evidence type="ECO:0000256" key="14">
    <source>
        <dbReference type="ARBA" id="ARBA00066479"/>
    </source>
</evidence>
<evidence type="ECO:0000256" key="7">
    <source>
        <dbReference type="ARBA" id="ARBA00022703"/>
    </source>
</evidence>
<name>A0A8K1YI03_LATMC</name>
<proteinExistence type="evidence at transcript level"/>
<dbReference type="Gene3D" id="3.40.50.1460">
    <property type="match status" value="1"/>
</dbReference>
<evidence type="ECO:0000256" key="16">
    <source>
        <dbReference type="PIRSR" id="PIRSR038001-1"/>
    </source>
</evidence>
<evidence type="ECO:0000256" key="13">
    <source>
        <dbReference type="ARBA" id="ARBA00051626"/>
    </source>
</evidence>
<dbReference type="GO" id="GO:0051604">
    <property type="term" value="P:protein maturation"/>
    <property type="evidence" value="ECO:0007669"/>
    <property type="project" value="UniProtKB-ARBA"/>
</dbReference>
<dbReference type="Gene3D" id="1.10.533.10">
    <property type="entry name" value="Death Domain, Fas"/>
    <property type="match status" value="2"/>
</dbReference>
<comment type="catalytic activity">
    <reaction evidence="13">
        <text>Strict requirement for Asp at position P1 and has a preferred cleavage sequence of (Leu/Asp/Val)-Glu-Thr-Asp-|-(Gly/Ser/Ala).</text>
        <dbReference type="EC" id="3.4.22.61"/>
    </reaction>
</comment>
<dbReference type="AlphaFoldDB" id="A0A8K1YI03"/>
<evidence type="ECO:0000313" key="22">
    <source>
        <dbReference type="EMBL" id="UBR18737.1"/>
    </source>
</evidence>
<dbReference type="CDD" id="cd00032">
    <property type="entry name" value="CASc"/>
    <property type="match status" value="1"/>
</dbReference>
<dbReference type="PROSITE" id="PS01122">
    <property type="entry name" value="CASPASE_CYS"/>
    <property type="match status" value="1"/>
</dbReference>
<dbReference type="EMBL" id="OK042273">
    <property type="protein sequence ID" value="UBR18737.1"/>
    <property type="molecule type" value="mRNA"/>
</dbReference>
<protein>
    <recommendedName>
        <fullName evidence="15">Caspase-8</fullName>
        <ecNumber evidence="14">3.4.22.61</ecNumber>
    </recommendedName>
</protein>
<keyword evidence="10" id="KW-0788">Thiol protease</keyword>
<evidence type="ECO:0000256" key="11">
    <source>
        <dbReference type="ARBA" id="ARBA00023145"/>
    </source>
</evidence>
<dbReference type="SMART" id="SM00031">
    <property type="entry name" value="DED"/>
    <property type="match status" value="2"/>
</dbReference>
<dbReference type="InterPro" id="IPR001309">
    <property type="entry name" value="Pept_C14_p20"/>
</dbReference>
<dbReference type="InterPro" id="IPR002138">
    <property type="entry name" value="Pept_C14_p10"/>
</dbReference>
<dbReference type="GO" id="GO:0005886">
    <property type="term" value="C:plasma membrane"/>
    <property type="evidence" value="ECO:0007669"/>
    <property type="project" value="UniProtKB-ARBA"/>
</dbReference>
<evidence type="ECO:0000256" key="12">
    <source>
        <dbReference type="ARBA" id="ARBA00023242"/>
    </source>
</evidence>
<dbReference type="InterPro" id="IPR033139">
    <property type="entry name" value="Caspase_cys_AS"/>
</dbReference>
<comment type="subcellular location">
    <subcellularLocation>
        <location evidence="2">Cytoplasm</location>
    </subcellularLocation>
    <subcellularLocation>
        <location evidence="1">Nucleus</location>
    </subcellularLocation>
</comment>
<feature type="region of interest" description="Disordered" evidence="18">
    <location>
        <begin position="380"/>
        <end position="407"/>
    </location>
</feature>
<dbReference type="PROSITE" id="PS50207">
    <property type="entry name" value="CASPASE_P10"/>
    <property type="match status" value="1"/>
</dbReference>
<dbReference type="GO" id="GO:0032991">
    <property type="term" value="C:protein-containing complex"/>
    <property type="evidence" value="ECO:0007669"/>
    <property type="project" value="UniProtKB-ARBA"/>
</dbReference>
<dbReference type="PROSITE" id="PS50208">
    <property type="entry name" value="CASPASE_P20"/>
    <property type="match status" value="1"/>
</dbReference>
<dbReference type="Pfam" id="PF01335">
    <property type="entry name" value="DED"/>
    <property type="match status" value="2"/>
</dbReference>
<evidence type="ECO:0000256" key="2">
    <source>
        <dbReference type="ARBA" id="ARBA00004496"/>
    </source>
</evidence>
<feature type="domain" description="Caspase family p20" evidence="21">
    <location>
        <begin position="252"/>
        <end position="376"/>
    </location>
</feature>
<dbReference type="InterPro" id="IPR015917">
    <property type="entry name" value="Pept_C14A"/>
</dbReference>
<dbReference type="Pfam" id="PF00656">
    <property type="entry name" value="Peptidase_C14"/>
    <property type="match status" value="1"/>
</dbReference>
<feature type="domain" description="DED" evidence="19">
    <location>
        <begin position="94"/>
        <end position="174"/>
    </location>
</feature>
<evidence type="ECO:0000256" key="10">
    <source>
        <dbReference type="ARBA" id="ARBA00022807"/>
    </source>
</evidence>
<dbReference type="SUPFAM" id="SSF52129">
    <property type="entry name" value="Caspase-like"/>
    <property type="match status" value="1"/>
</dbReference>
<evidence type="ECO:0000256" key="3">
    <source>
        <dbReference type="ARBA" id="ARBA00010134"/>
    </source>
</evidence>
<dbReference type="FunFam" id="1.10.533.10:FF:000016">
    <property type="entry name" value="CASP8 and FADD-like apoptosis regulator"/>
    <property type="match status" value="1"/>
</dbReference>
<dbReference type="EC" id="3.4.22.61" evidence="14"/>
<keyword evidence="8" id="KW-0677">Repeat</keyword>
<keyword evidence="7" id="KW-0053">Apoptosis</keyword>
<dbReference type="FunFam" id="3.40.50.1460:FF:000008">
    <property type="entry name" value="caspase-8 isoform X1"/>
    <property type="match status" value="1"/>
</dbReference>
<feature type="active site" evidence="16">
    <location>
        <position position="329"/>
    </location>
</feature>
<dbReference type="GO" id="GO:0006508">
    <property type="term" value="P:proteolysis"/>
    <property type="evidence" value="ECO:0007669"/>
    <property type="project" value="UniProtKB-KW"/>
</dbReference>
<feature type="active site" evidence="16">
    <location>
        <position position="372"/>
    </location>
</feature>
<dbReference type="GO" id="GO:0004197">
    <property type="term" value="F:cysteine-type endopeptidase activity"/>
    <property type="evidence" value="ECO:0007669"/>
    <property type="project" value="InterPro"/>
</dbReference>
<evidence type="ECO:0000256" key="1">
    <source>
        <dbReference type="ARBA" id="ARBA00004123"/>
    </source>
</evidence>
<keyword evidence="9" id="KW-0378">Hydrolase</keyword>
<dbReference type="PRINTS" id="PR00376">
    <property type="entry name" value="IL1BCENZYME"/>
</dbReference>
<dbReference type="GO" id="GO:0043065">
    <property type="term" value="P:positive regulation of apoptotic process"/>
    <property type="evidence" value="ECO:0007669"/>
    <property type="project" value="UniProtKB-ARBA"/>
</dbReference>
<keyword evidence="11" id="KW-0865">Zymogen</keyword>
<dbReference type="PANTHER" id="PTHR48169:SF7">
    <property type="entry name" value="CASPASE 10"/>
    <property type="match status" value="1"/>
</dbReference>
<evidence type="ECO:0000256" key="4">
    <source>
        <dbReference type="ARBA" id="ARBA00022490"/>
    </source>
</evidence>
<dbReference type="InterPro" id="IPR029030">
    <property type="entry name" value="Caspase-like_dom_sf"/>
</dbReference>